<evidence type="ECO:0000259" key="3">
    <source>
        <dbReference type="Pfam" id="PF14364"/>
    </source>
</evidence>
<feature type="compositionally biased region" description="Polar residues" evidence="1">
    <location>
        <begin position="113"/>
        <end position="131"/>
    </location>
</feature>
<keyword evidence="2" id="KW-0472">Membrane</keyword>
<keyword evidence="5" id="KW-1185">Reference proteome</keyword>
<evidence type="ECO:0000256" key="1">
    <source>
        <dbReference type="SAM" id="MobiDB-lite"/>
    </source>
</evidence>
<gene>
    <name evidence="4" type="ORF">TSUD_205830</name>
</gene>
<dbReference type="InterPro" id="IPR008480">
    <property type="entry name" value="DUF761_pln"/>
</dbReference>
<name>A0A2Z6NT91_TRISU</name>
<keyword evidence="2" id="KW-1133">Transmembrane helix</keyword>
<evidence type="ECO:0000313" key="5">
    <source>
        <dbReference type="Proteomes" id="UP000242715"/>
    </source>
</evidence>
<feature type="region of interest" description="Disordered" evidence="1">
    <location>
        <begin position="75"/>
        <end position="94"/>
    </location>
</feature>
<feature type="region of interest" description="Disordered" evidence="1">
    <location>
        <begin position="149"/>
        <end position="174"/>
    </location>
</feature>
<dbReference type="OrthoDB" id="1685070at2759"/>
<protein>
    <recommendedName>
        <fullName evidence="3">DUF4408 domain-containing protein</fullName>
    </recommendedName>
</protein>
<proteinExistence type="predicted"/>
<dbReference type="Pfam" id="PF05553">
    <property type="entry name" value="DUF761"/>
    <property type="match status" value="1"/>
</dbReference>
<accession>A0A2Z6NT91</accession>
<reference evidence="5" key="1">
    <citation type="journal article" date="2017" name="Front. Plant Sci.">
        <title>Climate Clever Clovers: New Paradigm to Reduce the Environmental Footprint of Ruminants by Breeding Low Methanogenic Forages Utilizing Haplotype Variation.</title>
        <authorList>
            <person name="Kaur P."/>
            <person name="Appels R."/>
            <person name="Bayer P.E."/>
            <person name="Keeble-Gagnere G."/>
            <person name="Wang J."/>
            <person name="Hirakawa H."/>
            <person name="Shirasawa K."/>
            <person name="Vercoe P."/>
            <person name="Stefanova K."/>
            <person name="Durmic Z."/>
            <person name="Nichols P."/>
            <person name="Revell C."/>
            <person name="Isobe S.N."/>
            <person name="Edwards D."/>
            <person name="Erskine W."/>
        </authorList>
    </citation>
    <scope>NUCLEOTIDE SEQUENCE [LARGE SCALE GENOMIC DNA]</scope>
    <source>
        <strain evidence="5">cv. Daliak</strain>
    </source>
</reference>
<keyword evidence="2" id="KW-0812">Transmembrane</keyword>
<feature type="region of interest" description="Disordered" evidence="1">
    <location>
        <begin position="107"/>
        <end position="132"/>
    </location>
</feature>
<dbReference type="PANTHER" id="PTHR33098:SF57">
    <property type="entry name" value="DUF4408 DOMAIN PROTEIN"/>
    <property type="match status" value="1"/>
</dbReference>
<dbReference type="PANTHER" id="PTHR33098">
    <property type="entry name" value="COTTON FIBER (DUF761)"/>
    <property type="match status" value="1"/>
</dbReference>
<feature type="region of interest" description="Disordered" evidence="1">
    <location>
        <begin position="188"/>
        <end position="247"/>
    </location>
</feature>
<organism evidence="4 5">
    <name type="scientific">Trifolium subterraneum</name>
    <name type="common">Subterranean clover</name>
    <dbReference type="NCBI Taxonomy" id="3900"/>
    <lineage>
        <taxon>Eukaryota</taxon>
        <taxon>Viridiplantae</taxon>
        <taxon>Streptophyta</taxon>
        <taxon>Embryophyta</taxon>
        <taxon>Tracheophyta</taxon>
        <taxon>Spermatophyta</taxon>
        <taxon>Magnoliopsida</taxon>
        <taxon>eudicotyledons</taxon>
        <taxon>Gunneridae</taxon>
        <taxon>Pentapetalae</taxon>
        <taxon>rosids</taxon>
        <taxon>fabids</taxon>
        <taxon>Fabales</taxon>
        <taxon>Fabaceae</taxon>
        <taxon>Papilionoideae</taxon>
        <taxon>50 kb inversion clade</taxon>
        <taxon>NPAAA clade</taxon>
        <taxon>Hologalegina</taxon>
        <taxon>IRL clade</taxon>
        <taxon>Trifolieae</taxon>
        <taxon>Trifolium</taxon>
    </lineage>
</organism>
<dbReference type="EMBL" id="DF973566">
    <property type="protein sequence ID" value="GAU34779.1"/>
    <property type="molecule type" value="Genomic_DNA"/>
</dbReference>
<evidence type="ECO:0000256" key="2">
    <source>
        <dbReference type="SAM" id="Phobius"/>
    </source>
</evidence>
<dbReference type="AlphaFoldDB" id="A0A2Z6NT91"/>
<evidence type="ECO:0000313" key="4">
    <source>
        <dbReference type="EMBL" id="GAU34779.1"/>
    </source>
</evidence>
<dbReference type="Pfam" id="PF14364">
    <property type="entry name" value="DUF4408"/>
    <property type="match status" value="1"/>
</dbReference>
<sequence>MADPTTFIATWFTPSSIFIFLNLVIGTIALASRFNPPPKNDQTQQQPQLNRPPSFIHRVRSFNLRHYYHNEPTYVPQLESESESETTQPQLVRKPSLLERVTSFNFNKHEPSHPQTHYSQPESESDSTQPQLVRKPSLLERVMSFNLNKHEPEQPQTHYSHPESESESTQPQLLRKPSLLQRVMSFNLNKQEPAQPKSENPSRDPKESKVEMKKSASEMKLDWEEEDEETVERRRPATAAARSETTTCKEDEAVDAKADDFINRFKKQLRLQRLDSFIRYRNSM</sequence>
<dbReference type="InterPro" id="IPR025520">
    <property type="entry name" value="DUF4408"/>
</dbReference>
<feature type="compositionally biased region" description="Basic and acidic residues" evidence="1">
    <location>
        <begin position="200"/>
        <end position="222"/>
    </location>
</feature>
<feature type="domain" description="DUF4408" evidence="3">
    <location>
        <begin position="7"/>
        <end position="34"/>
    </location>
</feature>
<feature type="transmembrane region" description="Helical" evidence="2">
    <location>
        <begin position="6"/>
        <end position="31"/>
    </location>
</feature>
<dbReference type="Proteomes" id="UP000242715">
    <property type="component" value="Unassembled WGS sequence"/>
</dbReference>